<organism evidence="2 3">
    <name type="scientific">Pseudobacteriovorax antillogorgiicola</name>
    <dbReference type="NCBI Taxonomy" id="1513793"/>
    <lineage>
        <taxon>Bacteria</taxon>
        <taxon>Pseudomonadati</taxon>
        <taxon>Bdellovibrionota</taxon>
        <taxon>Oligoflexia</taxon>
        <taxon>Oligoflexales</taxon>
        <taxon>Pseudobacteriovoracaceae</taxon>
        <taxon>Pseudobacteriovorax</taxon>
    </lineage>
</organism>
<protein>
    <recommendedName>
        <fullName evidence="1">IrrE N-terminal-like domain-containing protein</fullName>
    </recommendedName>
</protein>
<name>A0A1Y6BEB8_9BACT</name>
<sequence>MKKVEANRYPHSATLFRFCKEALEIRYEGNVKVIDQDVGAILGYDPADCSHWKKGKKNIRALATLKSIADHLNIDERLLIDIASGKVGLEEAVFEFKGYGSFSLGGKSLENLKKEYFKNPDKWQIEGQLKTFEELFDINRPEVAKIANHVLTVGKFHEAPIYIPEVFQLYSNISLQADESLEDPIAVDQEGQDEALQVNIRYKGGEMRPYVRFLIAKELYKYLCRSGQAVAHMMKKAPDEVLEIQSNIFAGMLLIPADILRTEVEKIDSSLDIVMQLAETFWVSKALMNQRLRDYLENLN</sequence>
<dbReference type="Proteomes" id="UP000192907">
    <property type="component" value="Unassembled WGS sequence"/>
</dbReference>
<accession>A0A1Y6BEB8</accession>
<dbReference type="AlphaFoldDB" id="A0A1Y6BEB8"/>
<dbReference type="STRING" id="1513793.SAMN06296036_102340"/>
<keyword evidence="3" id="KW-1185">Reference proteome</keyword>
<dbReference type="InterPro" id="IPR010359">
    <property type="entry name" value="IrrE_HExxH"/>
</dbReference>
<gene>
    <name evidence="2" type="ORF">SAMN06296036_102340</name>
</gene>
<reference evidence="3" key="1">
    <citation type="submission" date="2017-04" db="EMBL/GenBank/DDBJ databases">
        <authorList>
            <person name="Varghese N."/>
            <person name="Submissions S."/>
        </authorList>
    </citation>
    <scope>NUCLEOTIDE SEQUENCE [LARGE SCALE GENOMIC DNA]</scope>
    <source>
        <strain evidence="3">RKEM611</strain>
    </source>
</reference>
<dbReference type="EMBL" id="FWZT01000002">
    <property type="protein sequence ID" value="SME97147.1"/>
    <property type="molecule type" value="Genomic_DNA"/>
</dbReference>
<proteinExistence type="predicted"/>
<dbReference type="RefSeq" id="WP_159455128.1">
    <property type="nucleotide sequence ID" value="NZ_FWZT01000002.1"/>
</dbReference>
<feature type="domain" description="IrrE N-terminal-like" evidence="1">
    <location>
        <begin position="212"/>
        <end position="292"/>
    </location>
</feature>
<dbReference type="Pfam" id="PF06114">
    <property type="entry name" value="Peptidase_M78"/>
    <property type="match status" value="1"/>
</dbReference>
<evidence type="ECO:0000313" key="3">
    <source>
        <dbReference type="Proteomes" id="UP000192907"/>
    </source>
</evidence>
<evidence type="ECO:0000259" key="1">
    <source>
        <dbReference type="Pfam" id="PF06114"/>
    </source>
</evidence>
<evidence type="ECO:0000313" key="2">
    <source>
        <dbReference type="EMBL" id="SME97147.1"/>
    </source>
</evidence>